<keyword evidence="13" id="KW-1185">Reference proteome</keyword>
<proteinExistence type="predicted"/>
<keyword evidence="4 10" id="KW-1133">Transmembrane helix</keyword>
<feature type="transmembrane region" description="Helical" evidence="10">
    <location>
        <begin position="233"/>
        <end position="261"/>
    </location>
</feature>
<keyword evidence="6 10" id="KW-0472">Membrane</keyword>
<evidence type="ECO:0000256" key="8">
    <source>
        <dbReference type="ARBA" id="ARBA00023180"/>
    </source>
</evidence>
<keyword evidence="7" id="KW-0675">Receptor</keyword>
<keyword evidence="2" id="KW-1003">Cell membrane</keyword>
<dbReference type="PANTHER" id="PTHR24246">
    <property type="entry name" value="OLFACTORY RECEPTOR AND ADENOSINE RECEPTOR"/>
    <property type="match status" value="1"/>
</dbReference>
<evidence type="ECO:0000256" key="10">
    <source>
        <dbReference type="SAM" id="Phobius"/>
    </source>
</evidence>
<dbReference type="InterPro" id="IPR017452">
    <property type="entry name" value="GPCR_Rhodpsn_7TM"/>
</dbReference>
<feature type="transmembrane region" description="Helical" evidence="10">
    <location>
        <begin position="341"/>
        <end position="367"/>
    </location>
</feature>
<reference evidence="12" key="1">
    <citation type="journal article" date="2010" name="Science">
        <title>Plasticity of animal genome architecture unmasked by rapid evolution of a pelagic tunicate.</title>
        <authorList>
            <person name="Denoeud F."/>
            <person name="Henriet S."/>
            <person name="Mungpakdee S."/>
            <person name="Aury J.M."/>
            <person name="Da Silva C."/>
            <person name="Brinkmann H."/>
            <person name="Mikhaleva J."/>
            <person name="Olsen L.C."/>
            <person name="Jubin C."/>
            <person name="Canestro C."/>
            <person name="Bouquet J.M."/>
            <person name="Danks G."/>
            <person name="Poulain J."/>
            <person name="Campsteijn C."/>
            <person name="Adamski M."/>
            <person name="Cross I."/>
            <person name="Yadetie F."/>
            <person name="Muffato M."/>
            <person name="Louis A."/>
            <person name="Butcher S."/>
            <person name="Tsagkogeorga G."/>
            <person name="Konrad A."/>
            <person name="Singh S."/>
            <person name="Jensen M.F."/>
            <person name="Cong E.H."/>
            <person name="Eikeseth-Otteraa H."/>
            <person name="Noel B."/>
            <person name="Anthouard V."/>
            <person name="Porcel B.M."/>
            <person name="Kachouri-Lafond R."/>
            <person name="Nishino A."/>
            <person name="Ugolini M."/>
            <person name="Chourrout P."/>
            <person name="Nishida H."/>
            <person name="Aasland R."/>
            <person name="Huzurbazar S."/>
            <person name="Westhof E."/>
            <person name="Delsuc F."/>
            <person name="Lehrach H."/>
            <person name="Reinhardt R."/>
            <person name="Weissenbach J."/>
            <person name="Roy S.W."/>
            <person name="Artiguenave F."/>
            <person name="Postlethwait J.H."/>
            <person name="Manak J.R."/>
            <person name="Thompson E.M."/>
            <person name="Jaillon O."/>
            <person name="Du Pasquier L."/>
            <person name="Boudinot P."/>
            <person name="Liberles D.A."/>
            <person name="Volff J.N."/>
            <person name="Philippe H."/>
            <person name="Lenhard B."/>
            <person name="Roest Crollius H."/>
            <person name="Wincker P."/>
            <person name="Chourrout D."/>
        </authorList>
    </citation>
    <scope>NUCLEOTIDE SEQUENCE [LARGE SCALE GENOMIC DNA]</scope>
</reference>
<accession>E4X5V2</accession>
<gene>
    <name evidence="12" type="ORF">GSOID_T00002700001</name>
</gene>
<evidence type="ECO:0000256" key="2">
    <source>
        <dbReference type="ARBA" id="ARBA00022475"/>
    </source>
</evidence>
<evidence type="ECO:0000256" key="3">
    <source>
        <dbReference type="ARBA" id="ARBA00022692"/>
    </source>
</evidence>
<dbReference type="PANTHER" id="PTHR24246:SF27">
    <property type="entry name" value="ADENOSINE RECEPTOR, ISOFORM A"/>
    <property type="match status" value="1"/>
</dbReference>
<dbReference type="PROSITE" id="PS50262">
    <property type="entry name" value="G_PROTEIN_RECEP_F1_2"/>
    <property type="match status" value="1"/>
</dbReference>
<evidence type="ECO:0000313" key="12">
    <source>
        <dbReference type="EMBL" id="CBY07710.1"/>
    </source>
</evidence>
<dbReference type="SUPFAM" id="SSF81321">
    <property type="entry name" value="Family A G protein-coupled receptor-like"/>
    <property type="match status" value="1"/>
</dbReference>
<dbReference type="OrthoDB" id="6159456at2759"/>
<feature type="transmembrane region" description="Helical" evidence="10">
    <location>
        <begin position="189"/>
        <end position="213"/>
    </location>
</feature>
<name>E4X5V2_OIKDI</name>
<dbReference type="InterPro" id="IPR000276">
    <property type="entry name" value="GPCR_Rhodpsn"/>
</dbReference>
<dbReference type="Gene3D" id="1.20.1070.10">
    <property type="entry name" value="Rhodopsin 7-helix transmembrane proteins"/>
    <property type="match status" value="1"/>
</dbReference>
<keyword evidence="3 10" id="KW-0812">Transmembrane</keyword>
<protein>
    <recommendedName>
        <fullName evidence="11">G-protein coupled receptors family 1 profile domain-containing protein</fullName>
    </recommendedName>
</protein>
<comment type="subcellular location">
    <subcellularLocation>
        <location evidence="1">Cell membrane</location>
        <topology evidence="1">Multi-pass membrane protein</topology>
    </subcellularLocation>
</comment>
<dbReference type="CDD" id="cd00637">
    <property type="entry name" value="7tm_classA_rhodopsin-like"/>
    <property type="match status" value="1"/>
</dbReference>
<keyword evidence="9" id="KW-0807">Transducer</keyword>
<dbReference type="InParanoid" id="E4X5V2"/>
<dbReference type="AlphaFoldDB" id="E4X5V2"/>
<feature type="transmembrane region" description="Helical" evidence="10">
    <location>
        <begin position="282"/>
        <end position="301"/>
    </location>
</feature>
<dbReference type="PRINTS" id="PR00237">
    <property type="entry name" value="GPCRRHODOPSN"/>
</dbReference>
<keyword evidence="8" id="KW-0325">Glycoprotein</keyword>
<evidence type="ECO:0000256" key="1">
    <source>
        <dbReference type="ARBA" id="ARBA00004651"/>
    </source>
</evidence>
<dbReference type="Pfam" id="PF00001">
    <property type="entry name" value="7tm_1"/>
    <property type="match status" value="1"/>
</dbReference>
<evidence type="ECO:0000256" key="7">
    <source>
        <dbReference type="ARBA" id="ARBA00023170"/>
    </source>
</evidence>
<keyword evidence="5" id="KW-0297">G-protein coupled receptor</keyword>
<evidence type="ECO:0000259" key="11">
    <source>
        <dbReference type="PROSITE" id="PS50262"/>
    </source>
</evidence>
<feature type="transmembrane region" description="Helical" evidence="10">
    <location>
        <begin position="439"/>
        <end position="459"/>
    </location>
</feature>
<dbReference type="EMBL" id="FN653026">
    <property type="protein sequence ID" value="CBY07710.1"/>
    <property type="molecule type" value="Genomic_DNA"/>
</dbReference>
<dbReference type="Proteomes" id="UP000001307">
    <property type="component" value="Unassembled WGS sequence"/>
</dbReference>
<evidence type="ECO:0000256" key="6">
    <source>
        <dbReference type="ARBA" id="ARBA00023136"/>
    </source>
</evidence>
<evidence type="ECO:0000256" key="5">
    <source>
        <dbReference type="ARBA" id="ARBA00023040"/>
    </source>
</evidence>
<evidence type="ECO:0000256" key="4">
    <source>
        <dbReference type="ARBA" id="ARBA00022989"/>
    </source>
</evidence>
<feature type="transmembrane region" description="Helical" evidence="10">
    <location>
        <begin position="402"/>
        <end position="427"/>
    </location>
</feature>
<dbReference type="GO" id="GO:0004930">
    <property type="term" value="F:G protein-coupled receptor activity"/>
    <property type="evidence" value="ECO:0007669"/>
    <property type="project" value="UniProtKB-KW"/>
</dbReference>
<sequence>MYIDDSAAPPPSFLSNFGDLATTAATFIDLDKLGGTPQAYLEIDGDLSTTPAPELLREDIIEDVIHAKSGTGQSEVQFSGGRTSLELFINNSPPELYKGSEFDTAISDKLKPDVLESLINNSDTTCSPFPFCDENGCSQWQLMTLIAFQLLLLLLIVISNVTIISVIFDMNKSTRNRSYRSANIFKLSLAIADLLLGLSILPPSLKTTINLLIHEDYHQKLGLEQILSYGSPASIIFGAGAVIATVASIWSIFAIQVDLFLRMRWPVKQHVGGILNTNRARWFTGLIWAFAIGITFSLLGMDISFGLSQSTLSYIPLISPFDNEGNLEINDGRMADNSSKFIIFTMMVWGVPFLLTLPLGVYLVILIRNASKKLALRASQSYVRRHPDVQDKKKSLKKSWEATLRTITIEVIFFITFVPSILARILYAYSDGCDPLINTFSFIAAAILCIGSFANLFVYHLMWKDFQERLHTLVCVTPKKVSPLSSIKSPKTSRTEIVAHPSVKINMSYDIKRDLPI</sequence>
<feature type="domain" description="G-protein coupled receptors family 1 profile" evidence="11">
    <location>
        <begin position="159"/>
        <end position="459"/>
    </location>
</feature>
<organism evidence="12">
    <name type="scientific">Oikopleura dioica</name>
    <name type="common">Tunicate</name>
    <dbReference type="NCBI Taxonomy" id="34765"/>
    <lineage>
        <taxon>Eukaryota</taxon>
        <taxon>Metazoa</taxon>
        <taxon>Chordata</taxon>
        <taxon>Tunicata</taxon>
        <taxon>Appendicularia</taxon>
        <taxon>Copelata</taxon>
        <taxon>Oikopleuridae</taxon>
        <taxon>Oikopleura</taxon>
    </lineage>
</organism>
<evidence type="ECO:0000256" key="9">
    <source>
        <dbReference type="ARBA" id="ARBA00023224"/>
    </source>
</evidence>
<feature type="transmembrane region" description="Helical" evidence="10">
    <location>
        <begin position="140"/>
        <end position="168"/>
    </location>
</feature>
<dbReference type="GO" id="GO:0005886">
    <property type="term" value="C:plasma membrane"/>
    <property type="evidence" value="ECO:0007669"/>
    <property type="project" value="UniProtKB-SubCell"/>
</dbReference>
<evidence type="ECO:0000313" key="13">
    <source>
        <dbReference type="Proteomes" id="UP000001307"/>
    </source>
</evidence>